<dbReference type="GO" id="GO:0034599">
    <property type="term" value="P:cellular response to oxidative stress"/>
    <property type="evidence" value="ECO:0007669"/>
    <property type="project" value="InterPro"/>
</dbReference>
<evidence type="ECO:0000259" key="7">
    <source>
        <dbReference type="Pfam" id="PF00881"/>
    </source>
</evidence>
<evidence type="ECO:0000256" key="1">
    <source>
        <dbReference type="ARBA" id="ARBA00004123"/>
    </source>
</evidence>
<evidence type="ECO:0000256" key="2">
    <source>
        <dbReference type="ARBA" id="ARBA00004496"/>
    </source>
</evidence>
<dbReference type="FunFam" id="3.40.109.10:FF:000001">
    <property type="entry name" value="Nitroreductase family"/>
    <property type="match status" value="1"/>
</dbReference>
<dbReference type="eggNOG" id="ENOG502RYI9">
    <property type="taxonomic scope" value="Eukaryota"/>
</dbReference>
<dbReference type="InterPro" id="IPR000415">
    <property type="entry name" value="Nitroreductase-like"/>
</dbReference>
<dbReference type="GO" id="GO:0005634">
    <property type="term" value="C:nucleus"/>
    <property type="evidence" value="ECO:0007669"/>
    <property type="project" value="UniProtKB-SubCell"/>
</dbReference>
<keyword evidence="6" id="KW-0539">Nucleus</keyword>
<organism evidence="9">
    <name type="scientific">Leptosphaeria maculans (strain JN3 / isolate v23.1.3 / race Av1-4-5-6-7-8)</name>
    <name type="common">Blackleg fungus</name>
    <name type="synonym">Phoma lingam</name>
    <dbReference type="NCBI Taxonomy" id="985895"/>
    <lineage>
        <taxon>Eukaryota</taxon>
        <taxon>Fungi</taxon>
        <taxon>Dikarya</taxon>
        <taxon>Ascomycota</taxon>
        <taxon>Pezizomycotina</taxon>
        <taxon>Dothideomycetes</taxon>
        <taxon>Pleosporomycetidae</taxon>
        <taxon>Pleosporales</taxon>
        <taxon>Pleosporineae</taxon>
        <taxon>Leptosphaeriaceae</taxon>
        <taxon>Plenodomus</taxon>
        <taxon>Plenodomus lingam/Leptosphaeria maculans species complex</taxon>
    </lineage>
</organism>
<feature type="domain" description="Nitroreductase" evidence="7">
    <location>
        <begin position="11"/>
        <end position="179"/>
    </location>
</feature>
<dbReference type="GO" id="GO:0005737">
    <property type="term" value="C:cytoplasm"/>
    <property type="evidence" value="ECO:0007669"/>
    <property type="project" value="UniProtKB-SubCell"/>
</dbReference>
<dbReference type="InParanoid" id="E4ZWJ2"/>
<dbReference type="EMBL" id="FP929127">
    <property type="protein sequence ID" value="CBX95968.1"/>
    <property type="molecule type" value="Genomic_DNA"/>
</dbReference>
<comment type="subcellular location">
    <subcellularLocation>
        <location evidence="2">Cytoplasm</location>
    </subcellularLocation>
    <subcellularLocation>
        <location evidence="1">Nucleus</location>
    </subcellularLocation>
</comment>
<comment type="similarity">
    <text evidence="3">Belongs to the nitroreductase family.</text>
</comment>
<dbReference type="STRING" id="985895.E4ZWJ2"/>
<name>E4ZWJ2_LEPMJ</name>
<dbReference type="PANTHER" id="PTHR43035:SF1">
    <property type="entry name" value="FATTY ACID REPRESSION MUTANT PROTEIN 2-RELATED"/>
    <property type="match status" value="1"/>
</dbReference>
<dbReference type="FunCoup" id="E4ZWJ2">
    <property type="interactions" value="10"/>
</dbReference>
<dbReference type="HOGENOM" id="CLU_073125_1_0_1"/>
<evidence type="ECO:0000256" key="5">
    <source>
        <dbReference type="ARBA" id="ARBA00023002"/>
    </source>
</evidence>
<sequence length="204" mass="23041">MSASKSFADAVKERRTIYQLNKSSPISDKAIADIAEKALLHTPSSFNSQSTRLVVLLNKDHDKFWDYVLEVLKPLTPAETFGATEQRISGFKAAKGTILFYEDPEPVENLRKTYPIYANSFGDWSEHTNAMHQYNLWVALEAEGLGANLQHYNPVIDQRAAEEWNIPLQWKLRAQLVFGGRAGEAGEKHFEPTHGKRLFVHGAQ</sequence>
<evidence type="ECO:0000313" key="8">
    <source>
        <dbReference type="EMBL" id="CBX95968.1"/>
    </source>
</evidence>
<accession>E4ZWJ2</accession>
<protein>
    <submittedName>
        <fullName evidence="8">Similar to nitroreductase family protein</fullName>
    </submittedName>
</protein>
<dbReference type="Proteomes" id="UP000002668">
    <property type="component" value="Genome"/>
</dbReference>
<dbReference type="GO" id="GO:0016491">
    <property type="term" value="F:oxidoreductase activity"/>
    <property type="evidence" value="ECO:0007669"/>
    <property type="project" value="UniProtKB-KW"/>
</dbReference>
<reference evidence="9" key="1">
    <citation type="journal article" date="2011" name="Nat. Commun.">
        <title>Effector diversification within compartments of the Leptosphaeria maculans genome affected by Repeat-Induced Point mutations.</title>
        <authorList>
            <person name="Rouxel T."/>
            <person name="Grandaubert J."/>
            <person name="Hane J.K."/>
            <person name="Hoede C."/>
            <person name="van de Wouw A.P."/>
            <person name="Couloux A."/>
            <person name="Dominguez V."/>
            <person name="Anthouard V."/>
            <person name="Bally P."/>
            <person name="Bourras S."/>
            <person name="Cozijnsen A.J."/>
            <person name="Ciuffetti L.M."/>
            <person name="Degrave A."/>
            <person name="Dilmaghani A."/>
            <person name="Duret L."/>
            <person name="Fudal I."/>
            <person name="Goodwin S.B."/>
            <person name="Gout L."/>
            <person name="Glaser N."/>
            <person name="Linglin J."/>
            <person name="Kema G.H.J."/>
            <person name="Lapalu N."/>
            <person name="Lawrence C.B."/>
            <person name="May K."/>
            <person name="Meyer M."/>
            <person name="Ollivier B."/>
            <person name="Poulain J."/>
            <person name="Schoch C.L."/>
            <person name="Simon A."/>
            <person name="Spatafora J.W."/>
            <person name="Stachowiak A."/>
            <person name="Turgeon B.G."/>
            <person name="Tyler B.M."/>
            <person name="Vincent D."/>
            <person name="Weissenbach J."/>
            <person name="Amselem J."/>
            <person name="Quesneville H."/>
            <person name="Oliver R.P."/>
            <person name="Wincker P."/>
            <person name="Balesdent M.-H."/>
            <person name="Howlett B.J."/>
        </authorList>
    </citation>
    <scope>NUCLEOTIDE SEQUENCE [LARGE SCALE GENOMIC DNA]</scope>
    <source>
        <strain evidence="9">JN3 / isolate v23.1.3 / race Av1-4-5-6-7-8</strain>
    </source>
</reference>
<dbReference type="InterPro" id="IPR033877">
    <property type="entry name" value="Frm2/Hbn1"/>
</dbReference>
<evidence type="ECO:0000256" key="3">
    <source>
        <dbReference type="ARBA" id="ARBA00007118"/>
    </source>
</evidence>
<dbReference type="PANTHER" id="PTHR43035">
    <property type="entry name" value="FATTY ACID REPRESSION MUTANT PROTEIN 2-RELATED"/>
    <property type="match status" value="1"/>
</dbReference>
<evidence type="ECO:0000256" key="6">
    <source>
        <dbReference type="ARBA" id="ARBA00023242"/>
    </source>
</evidence>
<dbReference type="AlphaFoldDB" id="E4ZWJ2"/>
<dbReference type="Pfam" id="PF00881">
    <property type="entry name" value="Nitroreductase"/>
    <property type="match status" value="1"/>
</dbReference>
<dbReference type="OMA" id="YDIPANW"/>
<dbReference type="OrthoDB" id="2138173at2759"/>
<dbReference type="InterPro" id="IPR029479">
    <property type="entry name" value="Nitroreductase"/>
</dbReference>
<dbReference type="CDD" id="cd02140">
    <property type="entry name" value="Frm2-like"/>
    <property type="match status" value="1"/>
</dbReference>
<proteinExistence type="inferred from homology"/>
<dbReference type="VEuPathDB" id="FungiDB:LEMA_P031200.1"/>
<keyword evidence="4" id="KW-0963">Cytoplasm</keyword>
<gene>
    <name evidence="8" type="ORF">LEMA_P031200.1</name>
</gene>
<evidence type="ECO:0000313" key="9">
    <source>
        <dbReference type="Proteomes" id="UP000002668"/>
    </source>
</evidence>
<keyword evidence="9" id="KW-1185">Reference proteome</keyword>
<dbReference type="Gene3D" id="3.40.109.10">
    <property type="entry name" value="NADH Oxidase"/>
    <property type="match status" value="1"/>
</dbReference>
<evidence type="ECO:0000256" key="4">
    <source>
        <dbReference type="ARBA" id="ARBA00022490"/>
    </source>
</evidence>
<dbReference type="SUPFAM" id="SSF55469">
    <property type="entry name" value="FMN-dependent nitroreductase-like"/>
    <property type="match status" value="1"/>
</dbReference>
<keyword evidence="5" id="KW-0560">Oxidoreductase</keyword>